<organism evidence="7 8">
    <name type="scientific">Rhizobium mongolense</name>
    <dbReference type="NCBI Taxonomy" id="57676"/>
    <lineage>
        <taxon>Bacteria</taxon>
        <taxon>Pseudomonadati</taxon>
        <taxon>Pseudomonadota</taxon>
        <taxon>Alphaproteobacteria</taxon>
        <taxon>Hyphomicrobiales</taxon>
        <taxon>Rhizobiaceae</taxon>
        <taxon>Rhizobium/Agrobacterium group</taxon>
        <taxon>Rhizobium</taxon>
    </lineage>
</organism>
<dbReference type="AlphaFoldDB" id="A0A7W6WCS3"/>
<dbReference type="EMBL" id="JACIGM010000002">
    <property type="protein sequence ID" value="MBB4273652.1"/>
    <property type="molecule type" value="Genomic_DNA"/>
</dbReference>
<comment type="caution">
    <text evidence="7">The sequence shown here is derived from an EMBL/GenBank/DDBJ whole genome shotgun (WGS) entry which is preliminary data.</text>
</comment>
<dbReference type="GO" id="GO:0051213">
    <property type="term" value="F:dioxygenase activity"/>
    <property type="evidence" value="ECO:0007669"/>
    <property type="project" value="UniProtKB-KW"/>
</dbReference>
<dbReference type="InterPro" id="IPR050446">
    <property type="entry name" value="FAD-oxidoreductase/Apoptosis"/>
</dbReference>
<dbReference type="SUPFAM" id="SSF51905">
    <property type="entry name" value="FAD/NAD(P)-binding domain"/>
    <property type="match status" value="2"/>
</dbReference>
<evidence type="ECO:0000259" key="6">
    <source>
        <dbReference type="Pfam" id="PF14759"/>
    </source>
</evidence>
<gene>
    <name evidence="7" type="ORF">GGE12_001406</name>
</gene>
<dbReference type="PANTHER" id="PTHR43557">
    <property type="entry name" value="APOPTOSIS-INDUCING FACTOR 1"/>
    <property type="match status" value="1"/>
</dbReference>
<reference evidence="7 8" key="1">
    <citation type="submission" date="2020-08" db="EMBL/GenBank/DDBJ databases">
        <title>Genomic Encyclopedia of Type Strains, Phase IV (KMG-V): Genome sequencing to study the core and pangenomes of soil and plant-associated prokaryotes.</title>
        <authorList>
            <person name="Whitman W."/>
        </authorList>
    </citation>
    <scope>NUCLEOTIDE SEQUENCE [LARGE SCALE GENOMIC DNA]</scope>
    <source>
        <strain evidence="7 8">SEMIA 402</strain>
    </source>
</reference>
<evidence type="ECO:0000256" key="3">
    <source>
        <dbReference type="ARBA" id="ARBA00022827"/>
    </source>
</evidence>
<dbReference type="InterPro" id="IPR023753">
    <property type="entry name" value="FAD/NAD-binding_dom"/>
</dbReference>
<accession>A0A7W6WCS3</accession>
<keyword evidence="2" id="KW-0285">Flavoprotein</keyword>
<sequence length="404" mass="43477">MDYDCLIVGSGHGGVQAAVSLRQHGFAGSIGLVSDERDLPYERPQLSKDYLAGAKPFERILMRPAEFWETRNIDLLLGNEVIRLDATEKRIFCANGAAFGYGQLIWAAGGRPRRMTCPGHDLRGIHSVRNRADVDRIMEELASVQRVVVIGGGYIGLEAAAVLTKLGKTVVVVEAMDRVLARVAAEPLSRFYEKEHRDQGVDVRLATGIEGFVGNDGRLSGVRLTNGETLAADMAIVGIGISPCVEPLVTAGALGCNGVDIDDHCRTSLPDVYAIGDCARMVSGHGLRIESVQNASDQATAVAKALCGEPVSHGAVPWFWSNQYDLRLQTIGLSSGYDQTVVRGDPNERKFSVVYLREGAVIALDCVNAVKDYVEGRVLVEGRARIAADILADSGVTLKSMANR</sequence>
<evidence type="ECO:0000256" key="2">
    <source>
        <dbReference type="ARBA" id="ARBA00022630"/>
    </source>
</evidence>
<evidence type="ECO:0000313" key="7">
    <source>
        <dbReference type="EMBL" id="MBB4273652.1"/>
    </source>
</evidence>
<dbReference type="RefSeq" id="WP_183924035.1">
    <property type="nucleotide sequence ID" value="NZ_JACIGM010000002.1"/>
</dbReference>
<dbReference type="InterPro" id="IPR016156">
    <property type="entry name" value="FAD/NAD-linked_Rdtase_dimer_sf"/>
</dbReference>
<proteinExistence type="predicted"/>
<dbReference type="SUPFAM" id="SSF55424">
    <property type="entry name" value="FAD/NAD-linked reductases, dimerisation (C-terminal) domain"/>
    <property type="match status" value="1"/>
</dbReference>
<feature type="domain" description="Reductase C-terminal" evidence="6">
    <location>
        <begin position="318"/>
        <end position="401"/>
    </location>
</feature>
<dbReference type="Proteomes" id="UP000533641">
    <property type="component" value="Unassembled WGS sequence"/>
</dbReference>
<dbReference type="GO" id="GO:0008860">
    <property type="term" value="F:ferredoxin-NAD+ reductase activity"/>
    <property type="evidence" value="ECO:0007669"/>
    <property type="project" value="UniProtKB-EC"/>
</dbReference>
<dbReference type="Gene3D" id="3.50.50.60">
    <property type="entry name" value="FAD/NAD(P)-binding domain"/>
    <property type="match status" value="2"/>
</dbReference>
<dbReference type="EC" id="1.18.1.3" evidence="7"/>
<dbReference type="Pfam" id="PF07992">
    <property type="entry name" value="Pyr_redox_2"/>
    <property type="match status" value="1"/>
</dbReference>
<keyword evidence="4 7" id="KW-0560">Oxidoreductase</keyword>
<feature type="domain" description="FAD/NAD(P)-binding" evidence="5">
    <location>
        <begin position="3"/>
        <end position="299"/>
    </location>
</feature>
<dbReference type="PRINTS" id="PR00411">
    <property type="entry name" value="PNDRDTASEI"/>
</dbReference>
<evidence type="ECO:0000256" key="1">
    <source>
        <dbReference type="ARBA" id="ARBA00001974"/>
    </source>
</evidence>
<comment type="cofactor">
    <cofactor evidence="1">
        <name>FAD</name>
        <dbReference type="ChEBI" id="CHEBI:57692"/>
    </cofactor>
</comment>
<dbReference type="Gene3D" id="3.30.390.30">
    <property type="match status" value="1"/>
</dbReference>
<dbReference type="InterPro" id="IPR036188">
    <property type="entry name" value="FAD/NAD-bd_sf"/>
</dbReference>
<evidence type="ECO:0000313" key="8">
    <source>
        <dbReference type="Proteomes" id="UP000533641"/>
    </source>
</evidence>
<dbReference type="PANTHER" id="PTHR43557:SF2">
    <property type="entry name" value="RIESKE DOMAIN-CONTAINING PROTEIN-RELATED"/>
    <property type="match status" value="1"/>
</dbReference>
<dbReference type="GO" id="GO:0016651">
    <property type="term" value="F:oxidoreductase activity, acting on NAD(P)H"/>
    <property type="evidence" value="ECO:0007669"/>
    <property type="project" value="TreeGrafter"/>
</dbReference>
<protein>
    <submittedName>
        <fullName evidence="7">3-phenylpropionate/trans-cinnamate dioxygenase ferredoxin reductase subunit</fullName>
        <ecNumber evidence="7">1.18.1.3</ecNumber>
    </submittedName>
</protein>
<dbReference type="Pfam" id="PF14759">
    <property type="entry name" value="Reductase_C"/>
    <property type="match status" value="1"/>
</dbReference>
<dbReference type="GO" id="GO:0005737">
    <property type="term" value="C:cytoplasm"/>
    <property type="evidence" value="ECO:0007669"/>
    <property type="project" value="TreeGrafter"/>
</dbReference>
<evidence type="ECO:0000259" key="5">
    <source>
        <dbReference type="Pfam" id="PF07992"/>
    </source>
</evidence>
<evidence type="ECO:0000256" key="4">
    <source>
        <dbReference type="ARBA" id="ARBA00023002"/>
    </source>
</evidence>
<name>A0A7W6WCS3_9HYPH</name>
<keyword evidence="3" id="KW-0274">FAD</keyword>
<dbReference type="InterPro" id="IPR028202">
    <property type="entry name" value="Reductase_C"/>
</dbReference>
<keyword evidence="7" id="KW-0223">Dioxygenase</keyword>
<dbReference type="PRINTS" id="PR00368">
    <property type="entry name" value="FADPNR"/>
</dbReference>